<evidence type="ECO:0000313" key="2">
    <source>
        <dbReference type="Proteomes" id="UP000184346"/>
    </source>
</evidence>
<gene>
    <name evidence="1" type="ORF">SAMN02745148_00264</name>
</gene>
<organism evidence="1 2">
    <name type="scientific">Modicisalibacter ilicicola DSM 19980</name>
    <dbReference type="NCBI Taxonomy" id="1121942"/>
    <lineage>
        <taxon>Bacteria</taxon>
        <taxon>Pseudomonadati</taxon>
        <taxon>Pseudomonadota</taxon>
        <taxon>Gammaproteobacteria</taxon>
        <taxon>Oceanospirillales</taxon>
        <taxon>Halomonadaceae</taxon>
        <taxon>Modicisalibacter</taxon>
    </lineage>
</organism>
<protein>
    <submittedName>
        <fullName evidence="1">mRNA interferase MazF</fullName>
    </submittedName>
</protein>
<dbReference type="AlphaFoldDB" id="A0A1M4SXU2"/>
<dbReference type="SUPFAM" id="SSF50118">
    <property type="entry name" value="Cell growth inhibitor/plasmid maintenance toxic component"/>
    <property type="match status" value="1"/>
</dbReference>
<dbReference type="EMBL" id="FQUJ01000002">
    <property type="protein sequence ID" value="SHE37043.1"/>
    <property type="molecule type" value="Genomic_DNA"/>
</dbReference>
<dbReference type="STRING" id="1121942.SAMN02745148_00264"/>
<reference evidence="1 2" key="1">
    <citation type="submission" date="2016-11" db="EMBL/GenBank/DDBJ databases">
        <authorList>
            <person name="Jaros S."/>
            <person name="Januszkiewicz K."/>
            <person name="Wedrychowicz H."/>
        </authorList>
    </citation>
    <scope>NUCLEOTIDE SEQUENCE [LARGE SCALE GENOMIC DNA]</scope>
    <source>
        <strain evidence="1 2">DSM 19980</strain>
    </source>
</reference>
<dbReference type="Proteomes" id="UP000184346">
    <property type="component" value="Unassembled WGS sequence"/>
</dbReference>
<dbReference type="Pfam" id="PF02452">
    <property type="entry name" value="PemK_toxin"/>
    <property type="match status" value="1"/>
</dbReference>
<dbReference type="OrthoDB" id="9813449at2"/>
<dbReference type="RefSeq" id="WP_072818920.1">
    <property type="nucleotide sequence ID" value="NZ_FQUJ01000002.1"/>
</dbReference>
<keyword evidence="2" id="KW-1185">Reference proteome</keyword>
<name>A0A1M4SXU2_9GAMM</name>
<dbReference type="InterPro" id="IPR011067">
    <property type="entry name" value="Plasmid_toxin/cell-grow_inhib"/>
</dbReference>
<dbReference type="Gene3D" id="2.30.30.110">
    <property type="match status" value="1"/>
</dbReference>
<proteinExistence type="predicted"/>
<dbReference type="GO" id="GO:0003677">
    <property type="term" value="F:DNA binding"/>
    <property type="evidence" value="ECO:0007669"/>
    <property type="project" value="InterPro"/>
</dbReference>
<sequence>MYQPGDVVLVPFPFSDLETVKKRPVLVLHCADHHGDVACLAVTSSPQHQQSVPLHEESFIDGKLPKPSWVRYGKIYTLNESIMVGRFGSLQKSVFEKVRMRFCEHFGCWEG</sequence>
<accession>A0A1M4SXU2</accession>
<dbReference type="InterPro" id="IPR003477">
    <property type="entry name" value="PemK-like"/>
</dbReference>
<evidence type="ECO:0000313" key="1">
    <source>
        <dbReference type="EMBL" id="SHE37043.1"/>
    </source>
</evidence>